<dbReference type="RefSeq" id="WP_152870489.1">
    <property type="nucleotide sequence ID" value="NZ_WBSL01000002.1"/>
</dbReference>
<organism evidence="16 17">
    <name type="scientific">Deinococcus terrestris</name>
    <dbReference type="NCBI Taxonomy" id="2651870"/>
    <lineage>
        <taxon>Bacteria</taxon>
        <taxon>Thermotogati</taxon>
        <taxon>Deinococcota</taxon>
        <taxon>Deinococci</taxon>
        <taxon>Deinococcales</taxon>
        <taxon>Deinococcaceae</taxon>
        <taxon>Deinococcus</taxon>
    </lineage>
</organism>
<keyword evidence="8" id="KW-0479">Metal-binding</keyword>
<evidence type="ECO:0000256" key="8">
    <source>
        <dbReference type="ARBA" id="ARBA00022723"/>
    </source>
</evidence>
<evidence type="ECO:0000256" key="5">
    <source>
        <dbReference type="ARBA" id="ARBA00012974"/>
    </source>
</evidence>
<dbReference type="Proteomes" id="UP000484842">
    <property type="component" value="Unassembled WGS sequence"/>
</dbReference>
<protein>
    <recommendedName>
        <fullName evidence="5 13">Homocitrate synthase</fullName>
        <ecNumber evidence="5 13">2.3.3.14</ecNumber>
    </recommendedName>
</protein>
<dbReference type="InterPro" id="IPR013785">
    <property type="entry name" value="Aldolase_TIM"/>
</dbReference>
<dbReference type="PROSITE" id="PS50991">
    <property type="entry name" value="PYR_CT"/>
    <property type="match status" value="1"/>
</dbReference>
<dbReference type="PROSITE" id="PS00816">
    <property type="entry name" value="AIPM_HOMOCIT_SYNTH_2"/>
    <property type="match status" value="1"/>
</dbReference>
<evidence type="ECO:0000256" key="12">
    <source>
        <dbReference type="ARBA" id="ARBA00048363"/>
    </source>
</evidence>
<evidence type="ECO:0000256" key="3">
    <source>
        <dbReference type="ARBA" id="ARBA00004755"/>
    </source>
</evidence>
<evidence type="ECO:0000256" key="11">
    <source>
        <dbReference type="ARBA" id="ARBA00023211"/>
    </source>
</evidence>
<keyword evidence="9" id="KW-0460">Magnesium</keyword>
<comment type="pathway">
    <text evidence="3">Amino-acid biosynthesis; L-lysine biosynthesis via AAA pathway; L-alpha-aminoadipate from 2-oxoglutarate: step 1/5.</text>
</comment>
<evidence type="ECO:0000256" key="9">
    <source>
        <dbReference type="ARBA" id="ARBA00022842"/>
    </source>
</evidence>
<keyword evidence="7 14" id="KW-0808">Transferase</keyword>
<dbReference type="SUPFAM" id="SSF51569">
    <property type="entry name" value="Aldolase"/>
    <property type="match status" value="1"/>
</dbReference>
<dbReference type="GO" id="GO:0046872">
    <property type="term" value="F:metal ion binding"/>
    <property type="evidence" value="ECO:0007669"/>
    <property type="project" value="UniProtKB-KW"/>
</dbReference>
<reference evidence="16 17" key="1">
    <citation type="submission" date="2019-10" db="EMBL/GenBank/DDBJ databases">
        <title>Deinococcus sp. isolated from soil.</title>
        <authorList>
            <person name="Li Y."/>
            <person name="Wang J."/>
        </authorList>
    </citation>
    <scope>NUCLEOTIDE SEQUENCE [LARGE SCALE GENOMIC DNA]</scope>
    <source>
        <strain evidence="16 17">SDU3-2</strain>
    </source>
</reference>
<evidence type="ECO:0000256" key="10">
    <source>
        <dbReference type="ARBA" id="ARBA00023154"/>
    </source>
</evidence>
<dbReference type="InterPro" id="IPR050073">
    <property type="entry name" value="2-IPM_HCS-like"/>
</dbReference>
<comment type="similarity">
    <text evidence="4">Belongs to the alpha-IPM synthase/homocitrate synthase family. Homocitrate synthase LYS20/LYS21 subfamily.</text>
</comment>
<dbReference type="Gene3D" id="1.10.238.260">
    <property type="match status" value="1"/>
</dbReference>
<dbReference type="Pfam" id="PF22617">
    <property type="entry name" value="HCS_D2"/>
    <property type="match status" value="1"/>
</dbReference>
<dbReference type="NCBIfam" id="TIGR02146">
    <property type="entry name" value="LysS_fung_arch"/>
    <property type="match status" value="1"/>
</dbReference>
<dbReference type="EC" id="2.3.3.14" evidence="5 13"/>
<evidence type="ECO:0000259" key="15">
    <source>
        <dbReference type="PROSITE" id="PS50991"/>
    </source>
</evidence>
<evidence type="ECO:0000313" key="17">
    <source>
        <dbReference type="Proteomes" id="UP000484842"/>
    </source>
</evidence>
<dbReference type="AlphaFoldDB" id="A0A7X1TRH6"/>
<evidence type="ECO:0000256" key="13">
    <source>
        <dbReference type="NCBIfam" id="TIGR02146"/>
    </source>
</evidence>
<dbReference type="PROSITE" id="PS00815">
    <property type="entry name" value="AIPM_HOMOCIT_SYNTH_1"/>
    <property type="match status" value="1"/>
</dbReference>
<comment type="cofactor">
    <cofactor evidence="2">
        <name>Mg(2+)</name>
        <dbReference type="ChEBI" id="CHEBI:18420"/>
    </cofactor>
</comment>
<evidence type="ECO:0000256" key="2">
    <source>
        <dbReference type="ARBA" id="ARBA00001946"/>
    </source>
</evidence>
<proteinExistence type="inferred from homology"/>
<evidence type="ECO:0000256" key="7">
    <source>
        <dbReference type="ARBA" id="ARBA00022679"/>
    </source>
</evidence>
<dbReference type="PANTHER" id="PTHR10277">
    <property type="entry name" value="HOMOCITRATE SYNTHASE-RELATED"/>
    <property type="match status" value="1"/>
</dbReference>
<keyword evidence="6" id="KW-0028">Amino-acid biosynthesis</keyword>
<sequence>MTPTLPRRPLIVDTTLREGEQFAAAHFSPEQKLRLARALDAFGVEYLEHTSPVASPGSERDLRALVGLGLSARVVTHVRCHEDDVRRALDCGADGVNLLFGTSAVLREASHGRSVEGLLADALAAIRLAQNAGVEVRFSCEDAFRTETADLLRVYTAVDACGVDRVGVADTVGVATPREVERLVGTVRAAVRCDIEFHGHNDGGCAVANAAAAFEAGATHLNVTVLGIGERNGIAPLSGLIARLYLSNPALVGAYDLAALPALDALVAEMVGVNIPFNACITGETAFTHKAGLHTNAVLREPRAYEALDPGVFGRERHLLSGSRLTGRHAVAHRAAGLGVHLSPADLRRLTAQVKAAADAGALADAELDALILAFAGTLPAPTALASNA</sequence>
<dbReference type="GO" id="GO:0019878">
    <property type="term" value="P:lysine biosynthetic process via aminoadipic acid"/>
    <property type="evidence" value="ECO:0007669"/>
    <property type="project" value="UniProtKB-UniPathway"/>
</dbReference>
<keyword evidence="17" id="KW-1185">Reference proteome</keyword>
<feature type="domain" description="Pyruvate carboxyltransferase" evidence="15">
    <location>
        <begin position="9"/>
        <end position="261"/>
    </location>
</feature>
<dbReference type="InterPro" id="IPR002034">
    <property type="entry name" value="AIPM/Hcit_synth_CS"/>
</dbReference>
<comment type="catalytic activity">
    <reaction evidence="12">
        <text>acetyl-CoA + 2-oxoglutarate + H2O = (2R)-homocitrate + CoA + H(+)</text>
        <dbReference type="Rhea" id="RHEA:12929"/>
        <dbReference type="ChEBI" id="CHEBI:15377"/>
        <dbReference type="ChEBI" id="CHEBI:15378"/>
        <dbReference type="ChEBI" id="CHEBI:16810"/>
        <dbReference type="ChEBI" id="CHEBI:57287"/>
        <dbReference type="ChEBI" id="CHEBI:57288"/>
        <dbReference type="ChEBI" id="CHEBI:58884"/>
        <dbReference type="EC" id="2.3.3.14"/>
    </reaction>
    <physiologicalReaction direction="left-to-right" evidence="12">
        <dbReference type="Rhea" id="RHEA:12930"/>
    </physiologicalReaction>
</comment>
<accession>A0A7X1TRH6</accession>
<dbReference type="Pfam" id="PF00682">
    <property type="entry name" value="HMGL-like"/>
    <property type="match status" value="1"/>
</dbReference>
<comment type="caution">
    <text evidence="16">The sequence shown here is derived from an EMBL/GenBank/DDBJ whole genome shotgun (WGS) entry which is preliminary data.</text>
</comment>
<dbReference type="EMBL" id="WBSL01000002">
    <property type="protein sequence ID" value="MPY66429.1"/>
    <property type="molecule type" value="Genomic_DNA"/>
</dbReference>
<evidence type="ECO:0000256" key="1">
    <source>
        <dbReference type="ARBA" id="ARBA00001936"/>
    </source>
</evidence>
<dbReference type="GO" id="GO:0004410">
    <property type="term" value="F:homocitrate synthase activity"/>
    <property type="evidence" value="ECO:0007669"/>
    <property type="project" value="UniProtKB-EC"/>
</dbReference>
<dbReference type="Gene3D" id="3.20.20.70">
    <property type="entry name" value="Aldolase class I"/>
    <property type="match status" value="1"/>
</dbReference>
<evidence type="ECO:0000256" key="14">
    <source>
        <dbReference type="RuleBase" id="RU003523"/>
    </source>
</evidence>
<dbReference type="UniPathway" id="UPA00033">
    <property type="reaction ID" value="UER00028"/>
</dbReference>
<evidence type="ECO:0000256" key="4">
    <source>
        <dbReference type="ARBA" id="ARBA00006361"/>
    </source>
</evidence>
<evidence type="ECO:0000313" key="16">
    <source>
        <dbReference type="EMBL" id="MPY66429.1"/>
    </source>
</evidence>
<dbReference type="InterPro" id="IPR054691">
    <property type="entry name" value="LeuA/HCS_post-cat"/>
</dbReference>
<gene>
    <name evidence="16" type="primary">lysS</name>
    <name evidence="16" type="ORF">F8S09_06930</name>
</gene>
<dbReference type="InterPro" id="IPR011872">
    <property type="entry name" value="Homocitrate_synth"/>
</dbReference>
<comment type="cofactor">
    <cofactor evidence="1">
        <name>Mn(2+)</name>
        <dbReference type="ChEBI" id="CHEBI:29035"/>
    </cofactor>
</comment>
<evidence type="ECO:0000256" key="6">
    <source>
        <dbReference type="ARBA" id="ARBA00022605"/>
    </source>
</evidence>
<keyword evidence="16" id="KW-0012">Acyltransferase</keyword>
<dbReference type="PANTHER" id="PTHR10277:SF48">
    <property type="entry name" value="HOMOCITRATE SYNTHASE, CYTOSOLIC ISOZYME-RELATED"/>
    <property type="match status" value="1"/>
</dbReference>
<keyword evidence="11" id="KW-0464">Manganese</keyword>
<dbReference type="InterPro" id="IPR000891">
    <property type="entry name" value="PYR_CT"/>
</dbReference>
<name>A0A7X1TRH6_9DEIO</name>
<keyword evidence="10" id="KW-0457">Lysine biosynthesis</keyword>